<name>A0A1G1W580_9BACT</name>
<reference evidence="1 2" key="1">
    <citation type="journal article" date="2016" name="Nat. Commun.">
        <title>Thousands of microbial genomes shed light on interconnected biogeochemical processes in an aquifer system.</title>
        <authorList>
            <person name="Anantharaman K."/>
            <person name="Brown C.T."/>
            <person name="Hug L.A."/>
            <person name="Sharon I."/>
            <person name="Castelle C.J."/>
            <person name="Probst A.J."/>
            <person name="Thomas B.C."/>
            <person name="Singh A."/>
            <person name="Wilkins M.J."/>
            <person name="Karaoz U."/>
            <person name="Brodie E.L."/>
            <person name="Williams K.H."/>
            <person name="Hubbard S.S."/>
            <person name="Banfield J.F."/>
        </authorList>
    </citation>
    <scope>NUCLEOTIDE SEQUENCE [LARGE SCALE GENOMIC DNA]</scope>
</reference>
<gene>
    <name evidence="1" type="ORF">A2126_01295</name>
</gene>
<evidence type="ECO:0000313" key="2">
    <source>
        <dbReference type="Proteomes" id="UP000178493"/>
    </source>
</evidence>
<organism evidence="1 2">
    <name type="scientific">Candidatus Woykebacteria bacterium GWB1_45_5</name>
    <dbReference type="NCBI Taxonomy" id="1802592"/>
    <lineage>
        <taxon>Bacteria</taxon>
        <taxon>Candidatus Woykeibacteriota</taxon>
    </lineage>
</organism>
<dbReference type="AlphaFoldDB" id="A0A1G1W580"/>
<evidence type="ECO:0000313" key="1">
    <source>
        <dbReference type="EMBL" id="OGY22783.1"/>
    </source>
</evidence>
<accession>A0A1G1W580</accession>
<sequence length="117" mass="12629">MRVFGLISLLLGGLIIVFLATKQLGLLSRPANTTQPINQASTIQTKANLDAIAKKLNVYYIETGKYPTNLNELEPDSQDFSVFTYQLCSSDKSIIRLGSTTMVLTNGNAVLDDAGGC</sequence>
<dbReference type="InterPro" id="IPR045584">
    <property type="entry name" value="Pilin-like"/>
</dbReference>
<dbReference type="Proteomes" id="UP000178493">
    <property type="component" value="Unassembled WGS sequence"/>
</dbReference>
<dbReference type="EMBL" id="MHCO01000042">
    <property type="protein sequence ID" value="OGY22783.1"/>
    <property type="molecule type" value="Genomic_DNA"/>
</dbReference>
<dbReference type="SUPFAM" id="SSF54523">
    <property type="entry name" value="Pili subunits"/>
    <property type="match status" value="1"/>
</dbReference>
<proteinExistence type="predicted"/>
<protein>
    <submittedName>
        <fullName evidence="1">Uncharacterized protein</fullName>
    </submittedName>
</protein>
<comment type="caution">
    <text evidence="1">The sequence shown here is derived from an EMBL/GenBank/DDBJ whole genome shotgun (WGS) entry which is preliminary data.</text>
</comment>